<dbReference type="OrthoDB" id="2104739at2759"/>
<evidence type="ECO:0000256" key="1">
    <source>
        <dbReference type="SAM" id="MobiDB-lite"/>
    </source>
</evidence>
<feature type="region of interest" description="Disordered" evidence="1">
    <location>
        <begin position="1"/>
        <end position="22"/>
    </location>
</feature>
<feature type="compositionally biased region" description="Basic and acidic residues" evidence="1">
    <location>
        <begin position="1"/>
        <end position="11"/>
    </location>
</feature>
<proteinExistence type="predicted"/>
<dbReference type="AlphaFoldDB" id="A0A9P5MPG1"/>
<comment type="caution">
    <text evidence="2">The sequence shown here is derived from an EMBL/GenBank/DDBJ whole genome shotgun (WGS) entry which is preliminary data.</text>
</comment>
<dbReference type="EMBL" id="WHVB01000030">
    <property type="protein sequence ID" value="KAF8468723.1"/>
    <property type="molecule type" value="Genomic_DNA"/>
</dbReference>
<dbReference type="Proteomes" id="UP000759537">
    <property type="component" value="Unassembled WGS sequence"/>
</dbReference>
<reference evidence="2" key="1">
    <citation type="submission" date="2019-10" db="EMBL/GenBank/DDBJ databases">
        <authorList>
            <consortium name="DOE Joint Genome Institute"/>
            <person name="Kuo A."/>
            <person name="Miyauchi S."/>
            <person name="Kiss E."/>
            <person name="Drula E."/>
            <person name="Kohler A."/>
            <person name="Sanchez-Garcia M."/>
            <person name="Andreopoulos B."/>
            <person name="Barry K.W."/>
            <person name="Bonito G."/>
            <person name="Buee M."/>
            <person name="Carver A."/>
            <person name="Chen C."/>
            <person name="Cichocki N."/>
            <person name="Clum A."/>
            <person name="Culley D."/>
            <person name="Crous P.W."/>
            <person name="Fauchery L."/>
            <person name="Girlanda M."/>
            <person name="Hayes R."/>
            <person name="Keri Z."/>
            <person name="LaButti K."/>
            <person name="Lipzen A."/>
            <person name="Lombard V."/>
            <person name="Magnuson J."/>
            <person name="Maillard F."/>
            <person name="Morin E."/>
            <person name="Murat C."/>
            <person name="Nolan M."/>
            <person name="Ohm R."/>
            <person name="Pangilinan J."/>
            <person name="Pereira M."/>
            <person name="Perotto S."/>
            <person name="Peter M."/>
            <person name="Riley R."/>
            <person name="Sitrit Y."/>
            <person name="Stielow B."/>
            <person name="Szollosi G."/>
            <person name="Zifcakova L."/>
            <person name="Stursova M."/>
            <person name="Spatafora J.W."/>
            <person name="Tedersoo L."/>
            <person name="Vaario L.-M."/>
            <person name="Yamada A."/>
            <person name="Yan M."/>
            <person name="Wang P."/>
            <person name="Xu J."/>
            <person name="Bruns T."/>
            <person name="Baldrian P."/>
            <person name="Vilgalys R."/>
            <person name="Henrissat B."/>
            <person name="Grigoriev I.V."/>
            <person name="Hibbett D."/>
            <person name="Nagy L.G."/>
            <person name="Martin F.M."/>
        </authorList>
    </citation>
    <scope>NUCLEOTIDE SEQUENCE</scope>
    <source>
        <strain evidence="2">Prilba</strain>
    </source>
</reference>
<sequence>MTRSGPHKDDPPPFEPLPDNNVFSHQTHPSWHDAYARCTRLFFWAVGRQPPPGAASYDMCSRVLGHLVLEAPTESGRDWVCKRILSCPDEQALARLAQKFIFTFIGAFKASAGQSLSGGRDSSSLSSPGGGSAAGGLGGGAAHSNYQDNRILVLERDAYKCTITGSLGADSGPPAQGALLDVTLVIPPSVDIRTLSRYAGLSNDDPLCAPTPRFYRLENMLTLDDDVSDAFRSLNVWLEEEKQQRNGEYQIVTWQSSAEDSEESPRYTTAFTSTDLRTRPVPSVHYLRLHAACARVAHKSGAAAYIEELARDIARLTVLAEDGSSAGVLAAALARAAAT</sequence>
<reference evidence="2" key="2">
    <citation type="journal article" date="2020" name="Nat. Commun.">
        <title>Large-scale genome sequencing of mycorrhizal fungi provides insights into the early evolution of symbiotic traits.</title>
        <authorList>
            <person name="Miyauchi S."/>
            <person name="Kiss E."/>
            <person name="Kuo A."/>
            <person name="Drula E."/>
            <person name="Kohler A."/>
            <person name="Sanchez-Garcia M."/>
            <person name="Morin E."/>
            <person name="Andreopoulos B."/>
            <person name="Barry K.W."/>
            <person name="Bonito G."/>
            <person name="Buee M."/>
            <person name="Carver A."/>
            <person name="Chen C."/>
            <person name="Cichocki N."/>
            <person name="Clum A."/>
            <person name="Culley D."/>
            <person name="Crous P.W."/>
            <person name="Fauchery L."/>
            <person name="Girlanda M."/>
            <person name="Hayes R.D."/>
            <person name="Keri Z."/>
            <person name="LaButti K."/>
            <person name="Lipzen A."/>
            <person name="Lombard V."/>
            <person name="Magnuson J."/>
            <person name="Maillard F."/>
            <person name="Murat C."/>
            <person name="Nolan M."/>
            <person name="Ohm R.A."/>
            <person name="Pangilinan J."/>
            <person name="Pereira M.F."/>
            <person name="Perotto S."/>
            <person name="Peter M."/>
            <person name="Pfister S."/>
            <person name="Riley R."/>
            <person name="Sitrit Y."/>
            <person name="Stielow J.B."/>
            <person name="Szollosi G."/>
            <person name="Zifcakova L."/>
            <person name="Stursova M."/>
            <person name="Spatafora J.W."/>
            <person name="Tedersoo L."/>
            <person name="Vaario L.M."/>
            <person name="Yamada A."/>
            <person name="Yan M."/>
            <person name="Wang P."/>
            <person name="Xu J."/>
            <person name="Bruns T."/>
            <person name="Baldrian P."/>
            <person name="Vilgalys R."/>
            <person name="Dunand C."/>
            <person name="Henrissat B."/>
            <person name="Grigoriev I.V."/>
            <person name="Hibbett D."/>
            <person name="Nagy L.G."/>
            <person name="Martin F.M."/>
        </authorList>
    </citation>
    <scope>NUCLEOTIDE SEQUENCE</scope>
    <source>
        <strain evidence="2">Prilba</strain>
    </source>
</reference>
<evidence type="ECO:0000313" key="3">
    <source>
        <dbReference type="Proteomes" id="UP000759537"/>
    </source>
</evidence>
<feature type="compositionally biased region" description="Gly residues" evidence="1">
    <location>
        <begin position="128"/>
        <end position="138"/>
    </location>
</feature>
<keyword evidence="3" id="KW-1185">Reference proteome</keyword>
<name>A0A9P5MPG1_9AGAM</name>
<accession>A0A9P5MPG1</accession>
<gene>
    <name evidence="2" type="ORF">DFH94DRAFT_278916</name>
</gene>
<evidence type="ECO:0008006" key="4">
    <source>
        <dbReference type="Google" id="ProtNLM"/>
    </source>
</evidence>
<evidence type="ECO:0000313" key="2">
    <source>
        <dbReference type="EMBL" id="KAF8468723.1"/>
    </source>
</evidence>
<protein>
    <recommendedName>
        <fullName evidence="4">HNH nuclease domain-containing protein</fullName>
    </recommendedName>
</protein>
<feature type="compositionally biased region" description="Low complexity" evidence="1">
    <location>
        <begin position="113"/>
        <end position="127"/>
    </location>
</feature>
<organism evidence="2 3">
    <name type="scientific">Russula ochroleuca</name>
    <dbReference type="NCBI Taxonomy" id="152965"/>
    <lineage>
        <taxon>Eukaryota</taxon>
        <taxon>Fungi</taxon>
        <taxon>Dikarya</taxon>
        <taxon>Basidiomycota</taxon>
        <taxon>Agaricomycotina</taxon>
        <taxon>Agaricomycetes</taxon>
        <taxon>Russulales</taxon>
        <taxon>Russulaceae</taxon>
        <taxon>Russula</taxon>
    </lineage>
</organism>
<feature type="region of interest" description="Disordered" evidence="1">
    <location>
        <begin position="113"/>
        <end position="138"/>
    </location>
</feature>